<dbReference type="AlphaFoldDB" id="A0A154MEA6"/>
<evidence type="ECO:0000313" key="1">
    <source>
        <dbReference type="EMBL" id="KZB82796.1"/>
    </source>
</evidence>
<name>A0A154MEA6_9PSEU</name>
<accession>A0A154MEA6</accession>
<gene>
    <name evidence="1" type="ORF">AVL48_37485</name>
</gene>
<dbReference type="Proteomes" id="UP000076321">
    <property type="component" value="Unassembled WGS sequence"/>
</dbReference>
<sequence>MRSWLAAYVDKDATVARAADWHDRYRPGVVKRIKAATANCSLENHQQGGDLFLPAPRVPSGTALAPISQWWGTARTETAPEPDADVVADARAAEAARRRNGGGRR</sequence>
<organism evidence="1 2">
    <name type="scientific">Amycolatopsis regifaucium</name>
    <dbReference type="NCBI Taxonomy" id="546365"/>
    <lineage>
        <taxon>Bacteria</taxon>
        <taxon>Bacillati</taxon>
        <taxon>Actinomycetota</taxon>
        <taxon>Actinomycetes</taxon>
        <taxon>Pseudonocardiales</taxon>
        <taxon>Pseudonocardiaceae</taxon>
        <taxon>Amycolatopsis</taxon>
    </lineage>
</organism>
<proteinExistence type="predicted"/>
<dbReference type="EMBL" id="LQCI01000030">
    <property type="protein sequence ID" value="KZB82796.1"/>
    <property type="molecule type" value="Genomic_DNA"/>
</dbReference>
<evidence type="ECO:0000313" key="2">
    <source>
        <dbReference type="Proteomes" id="UP000076321"/>
    </source>
</evidence>
<comment type="caution">
    <text evidence="1">The sequence shown here is derived from an EMBL/GenBank/DDBJ whole genome shotgun (WGS) entry which is preliminary data.</text>
</comment>
<reference evidence="1 2" key="1">
    <citation type="submission" date="2015-12" db="EMBL/GenBank/DDBJ databases">
        <title>Amycolatopsis regifaucium genome sequencing and assembly.</title>
        <authorList>
            <person name="Mayilraj S."/>
        </authorList>
    </citation>
    <scope>NUCLEOTIDE SEQUENCE [LARGE SCALE GENOMIC DNA]</scope>
    <source>
        <strain evidence="1 2">GY080</strain>
    </source>
</reference>
<protein>
    <submittedName>
        <fullName evidence="1">Uncharacterized protein</fullName>
    </submittedName>
</protein>